<proteinExistence type="predicted"/>
<protein>
    <submittedName>
        <fullName evidence="1">Uncharacterized protein</fullName>
    </submittedName>
</protein>
<sequence length="164" mass="16871">MKPIMLAATLLCAFGPTERAGAADVKVADVRILDVRAYAYLERAGKLSDNLVGGQPLVDAPRGGALGGDTATALLVDVVFQGDGSAASKAAAATVDLTQTTRAGARVVTHKTFDTFAFGGDGVAHKAVFLEGAMCMPLTIEVHAGRSVKSARVDLQCEAVQAQK</sequence>
<dbReference type="EMBL" id="QNRK01000027">
    <property type="protein sequence ID" value="RBP07443.1"/>
    <property type="molecule type" value="Genomic_DNA"/>
</dbReference>
<dbReference type="AlphaFoldDB" id="A0A366EYG9"/>
<evidence type="ECO:0000313" key="1">
    <source>
        <dbReference type="EMBL" id="RBP07443.1"/>
    </source>
</evidence>
<dbReference type="Proteomes" id="UP000253529">
    <property type="component" value="Unassembled WGS sequence"/>
</dbReference>
<reference evidence="1 2" key="1">
    <citation type="submission" date="2018-06" db="EMBL/GenBank/DDBJ databases">
        <title>Genomic Encyclopedia of Type Strains, Phase IV (KMG-IV): sequencing the most valuable type-strain genomes for metagenomic binning, comparative biology and taxonomic classification.</title>
        <authorList>
            <person name="Goeker M."/>
        </authorList>
    </citation>
    <scope>NUCLEOTIDE SEQUENCE [LARGE SCALE GENOMIC DNA]</scope>
    <source>
        <strain evidence="1 2">DSM 24875</strain>
    </source>
</reference>
<name>A0A366EYG9_9HYPH</name>
<organism evidence="1 2">
    <name type="scientific">Roseiarcus fermentans</name>
    <dbReference type="NCBI Taxonomy" id="1473586"/>
    <lineage>
        <taxon>Bacteria</taxon>
        <taxon>Pseudomonadati</taxon>
        <taxon>Pseudomonadota</taxon>
        <taxon>Alphaproteobacteria</taxon>
        <taxon>Hyphomicrobiales</taxon>
        <taxon>Roseiarcaceae</taxon>
        <taxon>Roseiarcus</taxon>
    </lineage>
</organism>
<dbReference type="OrthoDB" id="8160692at2"/>
<keyword evidence="2" id="KW-1185">Reference proteome</keyword>
<evidence type="ECO:0000313" key="2">
    <source>
        <dbReference type="Proteomes" id="UP000253529"/>
    </source>
</evidence>
<comment type="caution">
    <text evidence="1">The sequence shown here is derived from an EMBL/GenBank/DDBJ whole genome shotgun (WGS) entry which is preliminary data.</text>
</comment>
<gene>
    <name evidence="1" type="ORF">DFR50_12788</name>
</gene>
<dbReference type="RefSeq" id="WP_113891363.1">
    <property type="nucleotide sequence ID" value="NZ_QNRK01000027.1"/>
</dbReference>
<accession>A0A366EYG9</accession>